<dbReference type="Proteomes" id="UP000094463">
    <property type="component" value="Chromosome"/>
</dbReference>
<dbReference type="OrthoDB" id="2111554at2"/>
<dbReference type="RefSeq" id="WP_069364285.1">
    <property type="nucleotide sequence ID" value="NZ_CP012502.1"/>
</dbReference>
<dbReference type="PATRIC" id="fig|632773.3.peg.842"/>
<dbReference type="KEGG" id="bbev:BBEV_0799"/>
<dbReference type="AlphaFoldDB" id="A0A1D7QT40"/>
<dbReference type="EMBL" id="CP012502">
    <property type="protein sequence ID" value="AOM82170.1"/>
    <property type="molecule type" value="Genomic_DNA"/>
</dbReference>
<reference evidence="1 2" key="1">
    <citation type="submission" date="2015-08" db="EMBL/GenBank/DDBJ databases">
        <title>The complete genome sequence of Bacillus beveridgei MLTeJB.</title>
        <authorList>
            <person name="Hanson T.E."/>
            <person name="Mesa C."/>
            <person name="Basesman S.M."/>
            <person name="Oremland R.S."/>
        </authorList>
    </citation>
    <scope>NUCLEOTIDE SEQUENCE [LARGE SCALE GENOMIC DNA]</scope>
    <source>
        <strain evidence="1 2">MLTeJB</strain>
    </source>
</reference>
<evidence type="ECO:0000313" key="2">
    <source>
        <dbReference type="Proteomes" id="UP000094463"/>
    </source>
</evidence>
<protein>
    <recommendedName>
        <fullName evidence="3">DUF429 domain-containing protein</fullName>
    </recommendedName>
</protein>
<organism evidence="1 2">
    <name type="scientific">Salisediminibacterium beveridgei</name>
    <dbReference type="NCBI Taxonomy" id="632773"/>
    <lineage>
        <taxon>Bacteria</taxon>
        <taxon>Bacillati</taxon>
        <taxon>Bacillota</taxon>
        <taxon>Bacilli</taxon>
        <taxon>Bacillales</taxon>
        <taxon>Bacillaceae</taxon>
        <taxon>Salisediminibacterium</taxon>
    </lineage>
</organism>
<name>A0A1D7QT40_9BACI</name>
<dbReference type="Pfam" id="PF04250">
    <property type="entry name" value="DUF429"/>
    <property type="match status" value="1"/>
</dbReference>
<gene>
    <name evidence="1" type="ORF">BBEV_0799</name>
</gene>
<dbReference type="STRING" id="632773.BBEV_0799"/>
<keyword evidence="2" id="KW-1185">Reference proteome</keyword>
<accession>A0A1D7QT40</accession>
<evidence type="ECO:0000313" key="1">
    <source>
        <dbReference type="EMBL" id="AOM82170.1"/>
    </source>
</evidence>
<evidence type="ECO:0008006" key="3">
    <source>
        <dbReference type="Google" id="ProtNLM"/>
    </source>
</evidence>
<dbReference type="InterPro" id="IPR007362">
    <property type="entry name" value="DUF429"/>
</dbReference>
<sequence length="250" mass="28372">MTKFMGLGWDVGGWMGKNHGLAVCVWDGESDCVVWPSQPFATAMPKDRLWRVSDLVEMMKSGDSFHEDIRITVGVDAPLGYPELFTQLLNGSKVKQTRPDREIDNRMAYRQTDRYIYKTRSKKPLSASFDRIGNNATVAMLHANQWREEEGFTLEPQDNSNGSSRTIIEVYPALVKMARYKKVQPFLEKQMPAGLDSGTDAYDAAICALYAMAYQTKGKLLPELVHPKVAELDQARHEGWIFPFEQIESE</sequence>
<proteinExistence type="predicted"/>